<dbReference type="AlphaFoldDB" id="A0A072ULA2"/>
<dbReference type="InterPro" id="IPR036259">
    <property type="entry name" value="MFS_trans_sf"/>
</dbReference>
<dbReference type="SUPFAM" id="SSF103473">
    <property type="entry name" value="MFS general substrate transporter"/>
    <property type="match status" value="1"/>
</dbReference>
<reference evidence="8 10" key="1">
    <citation type="journal article" date="2011" name="Nature">
        <title>The Medicago genome provides insight into the evolution of rhizobial symbioses.</title>
        <authorList>
            <person name="Young N.D."/>
            <person name="Debelle F."/>
            <person name="Oldroyd G.E."/>
            <person name="Geurts R."/>
            <person name="Cannon S.B."/>
            <person name="Udvardi M.K."/>
            <person name="Benedito V.A."/>
            <person name="Mayer K.F."/>
            <person name="Gouzy J."/>
            <person name="Schoof H."/>
            <person name="Van de Peer Y."/>
            <person name="Proost S."/>
            <person name="Cook D.R."/>
            <person name="Meyers B.C."/>
            <person name="Spannagl M."/>
            <person name="Cheung F."/>
            <person name="De Mita S."/>
            <person name="Krishnakumar V."/>
            <person name="Gundlach H."/>
            <person name="Zhou S."/>
            <person name="Mudge J."/>
            <person name="Bharti A.K."/>
            <person name="Murray J.D."/>
            <person name="Naoumkina M.A."/>
            <person name="Rosen B."/>
            <person name="Silverstein K.A."/>
            <person name="Tang H."/>
            <person name="Rombauts S."/>
            <person name="Zhao P.X."/>
            <person name="Zhou P."/>
            <person name="Barbe V."/>
            <person name="Bardou P."/>
            <person name="Bechner M."/>
            <person name="Bellec A."/>
            <person name="Berger A."/>
            <person name="Berges H."/>
            <person name="Bidwell S."/>
            <person name="Bisseling T."/>
            <person name="Choisne N."/>
            <person name="Couloux A."/>
            <person name="Denny R."/>
            <person name="Deshpande S."/>
            <person name="Dai X."/>
            <person name="Doyle J.J."/>
            <person name="Dudez A.M."/>
            <person name="Farmer A.D."/>
            <person name="Fouteau S."/>
            <person name="Franken C."/>
            <person name="Gibelin C."/>
            <person name="Gish J."/>
            <person name="Goldstein S."/>
            <person name="Gonzalez A.J."/>
            <person name="Green P.J."/>
            <person name="Hallab A."/>
            <person name="Hartog M."/>
            <person name="Hua A."/>
            <person name="Humphray S.J."/>
            <person name="Jeong D.H."/>
            <person name="Jing Y."/>
            <person name="Jocker A."/>
            <person name="Kenton S.M."/>
            <person name="Kim D.J."/>
            <person name="Klee K."/>
            <person name="Lai H."/>
            <person name="Lang C."/>
            <person name="Lin S."/>
            <person name="Macmil S.L."/>
            <person name="Magdelenat G."/>
            <person name="Matthews L."/>
            <person name="McCorrison J."/>
            <person name="Monaghan E.L."/>
            <person name="Mun J.H."/>
            <person name="Najar F.Z."/>
            <person name="Nicholson C."/>
            <person name="Noirot C."/>
            <person name="O'Bleness M."/>
            <person name="Paule C.R."/>
            <person name="Poulain J."/>
            <person name="Prion F."/>
            <person name="Qin B."/>
            <person name="Qu C."/>
            <person name="Retzel E.F."/>
            <person name="Riddle C."/>
            <person name="Sallet E."/>
            <person name="Samain S."/>
            <person name="Samson N."/>
            <person name="Sanders I."/>
            <person name="Saurat O."/>
            <person name="Scarpelli C."/>
            <person name="Schiex T."/>
            <person name="Segurens B."/>
            <person name="Severin A.J."/>
            <person name="Sherrier D.J."/>
            <person name="Shi R."/>
            <person name="Sims S."/>
            <person name="Singer S.R."/>
            <person name="Sinharoy S."/>
            <person name="Sterck L."/>
            <person name="Viollet A."/>
            <person name="Wang B.B."/>
            <person name="Wang K."/>
            <person name="Wang M."/>
            <person name="Wang X."/>
            <person name="Warfsmann J."/>
            <person name="Weissenbach J."/>
            <person name="White D.D."/>
            <person name="White J.D."/>
            <person name="Wiley G.B."/>
            <person name="Wincker P."/>
            <person name="Xing Y."/>
            <person name="Yang L."/>
            <person name="Yao Z."/>
            <person name="Ying F."/>
            <person name="Zhai J."/>
            <person name="Zhou L."/>
            <person name="Zuber A."/>
            <person name="Denarie J."/>
            <person name="Dixon R.A."/>
            <person name="May G.D."/>
            <person name="Schwartz D.C."/>
            <person name="Rogers J."/>
            <person name="Quetier F."/>
            <person name="Town C.D."/>
            <person name="Roe B.A."/>
        </authorList>
    </citation>
    <scope>NUCLEOTIDE SEQUENCE [LARGE SCALE GENOMIC DNA]</scope>
    <source>
        <strain evidence="8">A17</strain>
        <strain evidence="9 10">cv. Jemalong A17</strain>
    </source>
</reference>
<evidence type="ECO:0000256" key="2">
    <source>
        <dbReference type="ARBA" id="ARBA00022448"/>
    </source>
</evidence>
<evidence type="ECO:0000256" key="6">
    <source>
        <dbReference type="SAM" id="Phobius"/>
    </source>
</evidence>
<comment type="subcellular location">
    <subcellularLocation>
        <location evidence="1">Membrane</location>
        <topology evidence="1">Multi-pass membrane protein</topology>
    </subcellularLocation>
</comment>
<evidence type="ECO:0000313" key="8">
    <source>
        <dbReference type="EMBL" id="KEH30181.1"/>
    </source>
</evidence>
<reference evidence="8 10" key="2">
    <citation type="journal article" date="2014" name="BMC Genomics">
        <title>An improved genome release (version Mt4.0) for the model legume Medicago truncatula.</title>
        <authorList>
            <person name="Tang H."/>
            <person name="Krishnakumar V."/>
            <person name="Bidwell S."/>
            <person name="Rosen B."/>
            <person name="Chan A."/>
            <person name="Zhou S."/>
            <person name="Gentzbittel L."/>
            <person name="Childs K.L."/>
            <person name="Yandell M."/>
            <person name="Gundlach H."/>
            <person name="Mayer K.F."/>
            <person name="Schwartz D.C."/>
            <person name="Town C.D."/>
        </authorList>
    </citation>
    <scope>GENOME REANNOTATION</scope>
    <source>
        <strain evidence="8">A17</strain>
        <strain evidence="9 10">cv. Jemalong A17</strain>
    </source>
</reference>
<feature type="domain" description="Major facilitator superfamily (MFS) profile" evidence="7">
    <location>
        <begin position="1"/>
        <end position="68"/>
    </location>
</feature>
<dbReference type="GO" id="GO:0022857">
    <property type="term" value="F:transmembrane transporter activity"/>
    <property type="evidence" value="ECO:0007669"/>
    <property type="project" value="InterPro"/>
</dbReference>
<dbReference type="InterPro" id="IPR050820">
    <property type="entry name" value="MFS_Sugar_Transporter"/>
</dbReference>
<evidence type="ECO:0000256" key="4">
    <source>
        <dbReference type="ARBA" id="ARBA00022989"/>
    </source>
</evidence>
<dbReference type="HOGENOM" id="CLU_116058_3_0_1"/>
<feature type="transmembrane region" description="Helical" evidence="6">
    <location>
        <begin position="12"/>
        <end position="33"/>
    </location>
</feature>
<dbReference type="PANTHER" id="PTHR48023">
    <property type="entry name" value="D-XYLOSE-PROTON SYMPORTER-LIKE 2"/>
    <property type="match status" value="1"/>
</dbReference>
<dbReference type="InterPro" id="IPR020846">
    <property type="entry name" value="MFS_dom"/>
</dbReference>
<dbReference type="EnsemblPlants" id="KEH30181">
    <property type="protein sequence ID" value="KEH30181"/>
    <property type="gene ID" value="MTR_4g064807"/>
</dbReference>
<sequence>MVSEIFPLRTRGRGISMAVLTNFAANAVVTFAFSPLKEYLGAENLFLLFAAIALVSLVFIVTSVPETKGLSLEEIESKILK</sequence>
<dbReference type="GO" id="GO:0016020">
    <property type="term" value="C:membrane"/>
    <property type="evidence" value="ECO:0007669"/>
    <property type="project" value="UniProtKB-SubCell"/>
</dbReference>
<proteinExistence type="predicted"/>
<keyword evidence="4 6" id="KW-1133">Transmembrane helix</keyword>
<evidence type="ECO:0000313" key="9">
    <source>
        <dbReference type="EnsemblPlants" id="KEH30181"/>
    </source>
</evidence>
<keyword evidence="5 6" id="KW-0472">Membrane</keyword>
<dbReference type="EMBL" id="CM001220">
    <property type="protein sequence ID" value="KEH30181.1"/>
    <property type="molecule type" value="Genomic_DNA"/>
</dbReference>
<dbReference type="InterPro" id="IPR005828">
    <property type="entry name" value="MFS_sugar_transport-like"/>
</dbReference>
<keyword evidence="3 6" id="KW-0812">Transmembrane</keyword>
<accession>A0A072ULA2</accession>
<feature type="transmembrane region" description="Helical" evidence="6">
    <location>
        <begin position="45"/>
        <end position="64"/>
    </location>
</feature>
<dbReference type="PANTHER" id="PTHR48023:SF6">
    <property type="entry name" value="D-XYLOSE-PROTON SYMPORTER-LIKE 3, CHLOROPLASTIC"/>
    <property type="match status" value="1"/>
</dbReference>
<evidence type="ECO:0000313" key="10">
    <source>
        <dbReference type="Proteomes" id="UP000002051"/>
    </source>
</evidence>
<dbReference type="Pfam" id="PF00083">
    <property type="entry name" value="Sugar_tr"/>
    <property type="match status" value="1"/>
</dbReference>
<evidence type="ECO:0000259" key="7">
    <source>
        <dbReference type="PROSITE" id="PS50850"/>
    </source>
</evidence>
<evidence type="ECO:0000256" key="3">
    <source>
        <dbReference type="ARBA" id="ARBA00022692"/>
    </source>
</evidence>
<dbReference type="PROSITE" id="PS50850">
    <property type="entry name" value="MFS"/>
    <property type="match status" value="1"/>
</dbReference>
<evidence type="ECO:0000256" key="5">
    <source>
        <dbReference type="ARBA" id="ARBA00023136"/>
    </source>
</evidence>
<reference evidence="9" key="3">
    <citation type="submission" date="2015-04" db="UniProtKB">
        <authorList>
            <consortium name="EnsemblPlants"/>
        </authorList>
    </citation>
    <scope>IDENTIFICATION</scope>
    <source>
        <strain evidence="9">cv. Jemalong A17</strain>
    </source>
</reference>
<name>A0A072ULA2_MEDTR</name>
<dbReference type="STRING" id="3880.A0A072ULA2"/>
<keyword evidence="2" id="KW-0813">Transport</keyword>
<keyword evidence="10" id="KW-1185">Reference proteome</keyword>
<organism evidence="8 10">
    <name type="scientific">Medicago truncatula</name>
    <name type="common">Barrel medic</name>
    <name type="synonym">Medicago tribuloides</name>
    <dbReference type="NCBI Taxonomy" id="3880"/>
    <lineage>
        <taxon>Eukaryota</taxon>
        <taxon>Viridiplantae</taxon>
        <taxon>Streptophyta</taxon>
        <taxon>Embryophyta</taxon>
        <taxon>Tracheophyta</taxon>
        <taxon>Spermatophyta</taxon>
        <taxon>Magnoliopsida</taxon>
        <taxon>eudicotyledons</taxon>
        <taxon>Gunneridae</taxon>
        <taxon>Pentapetalae</taxon>
        <taxon>rosids</taxon>
        <taxon>fabids</taxon>
        <taxon>Fabales</taxon>
        <taxon>Fabaceae</taxon>
        <taxon>Papilionoideae</taxon>
        <taxon>50 kb inversion clade</taxon>
        <taxon>NPAAA clade</taxon>
        <taxon>Hologalegina</taxon>
        <taxon>IRL clade</taxon>
        <taxon>Trifolieae</taxon>
        <taxon>Medicago</taxon>
    </lineage>
</organism>
<gene>
    <name evidence="8" type="ordered locus">MTR_4g064807</name>
</gene>
<protein>
    <submittedName>
        <fullName evidence="8">Monosaccharide-H+ symporter</fullName>
    </submittedName>
</protein>
<evidence type="ECO:0000256" key="1">
    <source>
        <dbReference type="ARBA" id="ARBA00004141"/>
    </source>
</evidence>
<dbReference type="Proteomes" id="UP000002051">
    <property type="component" value="Chromosome 4"/>
</dbReference>
<dbReference type="Gene3D" id="1.20.1250.20">
    <property type="entry name" value="MFS general substrate transporter like domains"/>
    <property type="match status" value="1"/>
</dbReference>